<proteinExistence type="inferred from homology"/>
<evidence type="ECO:0000256" key="4">
    <source>
        <dbReference type="ARBA" id="ARBA00033751"/>
    </source>
</evidence>
<evidence type="ECO:0000313" key="7">
    <source>
        <dbReference type="Proteomes" id="UP001143548"/>
    </source>
</evidence>
<dbReference type="EMBL" id="BROQ01000050">
    <property type="protein sequence ID" value="GKZ22310.1"/>
    <property type="molecule type" value="Genomic_DNA"/>
</dbReference>
<dbReference type="InterPro" id="IPR001279">
    <property type="entry name" value="Metallo-B-lactamas"/>
</dbReference>
<dbReference type="GO" id="GO:0046983">
    <property type="term" value="F:protein dimerization activity"/>
    <property type="evidence" value="ECO:0007669"/>
    <property type="project" value="InterPro"/>
</dbReference>
<dbReference type="Proteomes" id="UP001143548">
    <property type="component" value="Unassembled WGS sequence"/>
</dbReference>
<keyword evidence="3" id="KW-0862">Zinc</keyword>
<dbReference type="InterPro" id="IPR029228">
    <property type="entry name" value="Alkyl_sulf_dimr"/>
</dbReference>
<accession>A0A9W6DNW3</accession>
<dbReference type="Gene3D" id="3.30.1050.10">
    <property type="entry name" value="SCP2 sterol-binding domain"/>
    <property type="match status" value="1"/>
</dbReference>
<dbReference type="SUPFAM" id="SSF55718">
    <property type="entry name" value="SCP-like"/>
    <property type="match status" value="1"/>
</dbReference>
<evidence type="ECO:0000256" key="1">
    <source>
        <dbReference type="ARBA" id="ARBA00022723"/>
    </source>
</evidence>
<evidence type="ECO:0000256" key="3">
    <source>
        <dbReference type="ARBA" id="ARBA00022833"/>
    </source>
</evidence>
<dbReference type="GO" id="GO:0018741">
    <property type="term" value="F:linear primary-alkylsulfatase activity"/>
    <property type="evidence" value="ECO:0007669"/>
    <property type="project" value="InterPro"/>
</dbReference>
<feature type="domain" description="Metallo-beta-lactamase" evidence="5">
    <location>
        <begin position="89"/>
        <end position="312"/>
    </location>
</feature>
<name>A0A9W6DNW3_9EURO</name>
<dbReference type="AlphaFoldDB" id="A0A9W6DNW3"/>
<dbReference type="SUPFAM" id="SSF56281">
    <property type="entry name" value="Metallo-hydrolase/oxidoreductase"/>
    <property type="match status" value="1"/>
</dbReference>
<comment type="similarity">
    <text evidence="4">Belongs to the metallo-beta-lactamase superfamily. Type III sulfatase family.</text>
</comment>
<dbReference type="InterPro" id="IPR036866">
    <property type="entry name" value="RibonucZ/Hydroxyglut_hydro"/>
</dbReference>
<dbReference type="Pfam" id="PF00753">
    <property type="entry name" value="Lactamase_B"/>
    <property type="match status" value="1"/>
</dbReference>
<reference evidence="6" key="1">
    <citation type="submission" date="2022-07" db="EMBL/GenBank/DDBJ databases">
        <title>Taxonomy of Aspergillus series Nigri: significant species reduction supported by multi-species coalescent approaches.</title>
        <authorList>
            <person name="Bian C."/>
            <person name="Kusuya Y."/>
            <person name="Sklenar F."/>
            <person name="D'hooge E."/>
            <person name="Yaguchi T."/>
            <person name="Takahashi H."/>
            <person name="Hubka V."/>
        </authorList>
    </citation>
    <scope>NUCLEOTIDE SEQUENCE</scope>
    <source>
        <strain evidence="6">CBS 733.88</strain>
    </source>
</reference>
<gene>
    <name evidence="6" type="ORF">AbraCBS73388_008449</name>
</gene>
<dbReference type="InterPro" id="IPR036527">
    <property type="entry name" value="SCP2_sterol-bd_dom_sf"/>
</dbReference>
<evidence type="ECO:0000256" key="2">
    <source>
        <dbReference type="ARBA" id="ARBA00022801"/>
    </source>
</evidence>
<dbReference type="SMART" id="SM00849">
    <property type="entry name" value="Lactamase_B"/>
    <property type="match status" value="1"/>
</dbReference>
<dbReference type="FunFam" id="3.60.15.30:FF:000001">
    <property type="entry name" value="Alkyl/aryl-sulfatase BDS1"/>
    <property type="match status" value="1"/>
</dbReference>
<evidence type="ECO:0000313" key="6">
    <source>
        <dbReference type="EMBL" id="GKZ22310.1"/>
    </source>
</evidence>
<protein>
    <recommendedName>
        <fullName evidence="5">Metallo-beta-lactamase domain-containing protein</fullName>
    </recommendedName>
</protein>
<dbReference type="Gene3D" id="3.60.15.30">
    <property type="entry name" value="Metallo-beta-lactamase domain"/>
    <property type="match status" value="1"/>
</dbReference>
<dbReference type="Pfam" id="PF14864">
    <property type="entry name" value="Alkyl_sulf_C"/>
    <property type="match status" value="1"/>
</dbReference>
<dbReference type="GO" id="GO:0018909">
    <property type="term" value="P:dodecyl sulfate metabolic process"/>
    <property type="evidence" value="ECO:0007669"/>
    <property type="project" value="InterPro"/>
</dbReference>
<dbReference type="Gene3D" id="1.25.40.880">
    <property type="entry name" value="Alkyl sulfatase, dimerisation domain"/>
    <property type="match status" value="1"/>
</dbReference>
<dbReference type="InterPro" id="IPR052195">
    <property type="entry name" value="Bact_Alkyl/Aryl-Sulfatase"/>
</dbReference>
<dbReference type="PANTHER" id="PTHR43223:SF1">
    <property type="entry name" value="ALKYL_ARYL-SULFATASE BDS1"/>
    <property type="match status" value="1"/>
</dbReference>
<dbReference type="PANTHER" id="PTHR43223">
    <property type="entry name" value="ALKYL/ARYL-SULFATASE"/>
    <property type="match status" value="1"/>
</dbReference>
<dbReference type="CDD" id="cd07710">
    <property type="entry name" value="arylsulfatase_Sdsa1-like_MBL-fold"/>
    <property type="match status" value="1"/>
</dbReference>
<dbReference type="InterPro" id="IPR029229">
    <property type="entry name" value="Alkyl_sulf_C"/>
</dbReference>
<evidence type="ECO:0000259" key="5">
    <source>
        <dbReference type="SMART" id="SM00849"/>
    </source>
</evidence>
<organism evidence="6 7">
    <name type="scientific">Aspergillus brasiliensis</name>
    <dbReference type="NCBI Taxonomy" id="319629"/>
    <lineage>
        <taxon>Eukaryota</taxon>
        <taxon>Fungi</taxon>
        <taxon>Dikarya</taxon>
        <taxon>Ascomycota</taxon>
        <taxon>Pezizomycotina</taxon>
        <taxon>Eurotiomycetes</taxon>
        <taxon>Eurotiomycetidae</taxon>
        <taxon>Eurotiales</taxon>
        <taxon>Aspergillaceae</taxon>
        <taxon>Aspergillus</taxon>
        <taxon>Aspergillus subgen. Circumdati</taxon>
    </lineage>
</organism>
<keyword evidence="1" id="KW-0479">Metal-binding</keyword>
<dbReference type="InterPro" id="IPR044097">
    <property type="entry name" value="Bds1/SdsA1_MBL-fold"/>
</dbReference>
<comment type="caution">
    <text evidence="6">The sequence shown here is derived from an EMBL/GenBank/DDBJ whole genome shotgun (WGS) entry which is preliminary data.</text>
</comment>
<sequence>MTSAPLQPSFSDRTDFDNASRGWIGSLEPGIIRAADGRPVYNNDAYHFLQDAECPATANPKLWRQGQLASKQGLFEVTRGIYQIRGLDLANMTVVEGTEGVIVIDPLTSVECAAAALALYRKHRGERPVTGVIYSHSHIDHFGGAQGVLPTSEAVRANPIPIVAPEGFVEEALSENMYVGPAMRRRAQYMYGAQLPKAADGQIGCGIGMTVSMGTNSFVPPNTIVISTGEERIIDGVRIRFQLVPETEAPAEMNFFFPDHRALYIAECATHSLHNIITLRGALVRDAKAWARYLDESLVLFGLESDVLFAGHNWPTWGSAQIEQLLSEQRDLYAYLHDQTVRMMNQGLTGIEIAETLTLPPALQTAWHAQGFYGSVSHNVKGIYQRYMGWFDGNPARLWEYPPVENAKRYIACMGGMDEVVRKAEGFAQDGDLRFAATLLGHAVAFEPQHEQARRTLASVFAQLGFGAENATWRNFYLSAARDLRGEQQQQQSKTNKLLSKTQSRQLNPRQSVEQWLTLLSVRLDGPAAASEAFTLEIHVTDEQQWWRLMVSNGVLTSRQSSDRAVIQGETRFTMSLTKPRLCEILSGNAALGDVEYEGDEAWLHRFLSLTA</sequence>
<keyword evidence="2" id="KW-0378">Hydrolase</keyword>
<dbReference type="Pfam" id="PF14863">
    <property type="entry name" value="Alkyl_sulf_dimr"/>
    <property type="match status" value="1"/>
</dbReference>
<dbReference type="InterPro" id="IPR038536">
    <property type="entry name" value="Alkyl/aryl-sulf_dimr_sf"/>
</dbReference>
<dbReference type="GO" id="GO:0046872">
    <property type="term" value="F:metal ion binding"/>
    <property type="evidence" value="ECO:0007669"/>
    <property type="project" value="UniProtKB-KW"/>
</dbReference>